<proteinExistence type="predicted"/>
<reference evidence="1" key="1">
    <citation type="journal article" date="2013" name="Nature">
        <title>The genomes of four tapeworm species reveal adaptations to parasitism.</title>
        <authorList>
            <person name="Tsai I.J."/>
            <person name="Zarowiecki M."/>
            <person name="Holroyd N."/>
            <person name="Garciarrubio A."/>
            <person name="Sanchez-Flores A."/>
            <person name="Brooks K.L."/>
            <person name="Tracey A."/>
            <person name="Bobes R.J."/>
            <person name="Fragoso G."/>
            <person name="Sciutto E."/>
            <person name="Aslett M."/>
            <person name="Beasley H."/>
            <person name="Bennett H.M."/>
            <person name="Cai J."/>
            <person name="Camicia F."/>
            <person name="Clark R."/>
            <person name="Cucher M."/>
            <person name="De Silva N."/>
            <person name="Day T.A."/>
            <person name="Deplazes P."/>
            <person name="Estrada K."/>
            <person name="Fernandez C."/>
            <person name="Holland P.W."/>
            <person name="Hou J."/>
            <person name="Hu S."/>
            <person name="Huckvale T."/>
            <person name="Hung S.S."/>
            <person name="Kamenetzky L."/>
            <person name="Keane J.A."/>
            <person name="Kiss F."/>
            <person name="Koziol U."/>
            <person name="Lambert O."/>
            <person name="Liu K."/>
            <person name="Luo X."/>
            <person name="Luo Y."/>
            <person name="Macchiaroli N."/>
            <person name="Nichol S."/>
            <person name="Paps J."/>
            <person name="Parkinson J."/>
            <person name="Pouchkina-Stantcheva N."/>
            <person name="Riddiford N."/>
            <person name="Rosenzvit M."/>
            <person name="Salinas G."/>
            <person name="Wasmuth J.D."/>
            <person name="Zamanian M."/>
            <person name="Zheng Y."/>
            <person name="Cai X."/>
            <person name="Soberon X."/>
            <person name="Olson P.D."/>
            <person name="Laclette J.P."/>
            <person name="Brehm K."/>
            <person name="Berriman M."/>
            <person name="Garciarrubio A."/>
            <person name="Bobes R.J."/>
            <person name="Fragoso G."/>
            <person name="Sanchez-Flores A."/>
            <person name="Estrada K."/>
            <person name="Cevallos M.A."/>
            <person name="Morett E."/>
            <person name="Gonzalez V."/>
            <person name="Portillo T."/>
            <person name="Ochoa-Leyva A."/>
            <person name="Jose M.V."/>
            <person name="Sciutto E."/>
            <person name="Landa A."/>
            <person name="Jimenez L."/>
            <person name="Valdes V."/>
            <person name="Carrero J.C."/>
            <person name="Larralde C."/>
            <person name="Morales-Montor J."/>
            <person name="Limon-Lason J."/>
            <person name="Soberon X."/>
            <person name="Laclette J.P."/>
        </authorList>
    </citation>
    <scope>NUCLEOTIDE SEQUENCE [LARGE SCALE GENOMIC DNA]</scope>
</reference>
<protein>
    <submittedName>
        <fullName evidence="1">Uncharacterized protein</fullName>
    </submittedName>
</protein>
<gene>
    <name evidence="1" type="ORF">EmuJ_000532900</name>
</gene>
<accession>A0A068Y791</accession>
<reference evidence="1" key="2">
    <citation type="submission" date="2015-11" db="EMBL/GenBank/DDBJ databases">
        <authorList>
            <person name="Zhang Y."/>
            <person name="Guo Z."/>
        </authorList>
    </citation>
    <scope>NUCLEOTIDE SEQUENCE</scope>
</reference>
<dbReference type="Proteomes" id="UP000017246">
    <property type="component" value="Unassembled WGS sequence"/>
</dbReference>
<evidence type="ECO:0000313" key="1">
    <source>
        <dbReference type="EMBL" id="CDS38036.1"/>
    </source>
</evidence>
<sequence length="67" mass="7782">MAKLAITSTCQRPAHMPENRMPTHAVTLVLVPLKIQCQTRKREFCIRLHYYQKIADALPFETQLSSR</sequence>
<organism evidence="1 2">
    <name type="scientific">Echinococcus multilocularis</name>
    <name type="common">Fox tapeworm</name>
    <dbReference type="NCBI Taxonomy" id="6211"/>
    <lineage>
        <taxon>Eukaryota</taxon>
        <taxon>Metazoa</taxon>
        <taxon>Spiralia</taxon>
        <taxon>Lophotrochozoa</taxon>
        <taxon>Platyhelminthes</taxon>
        <taxon>Cestoda</taxon>
        <taxon>Eucestoda</taxon>
        <taxon>Cyclophyllidea</taxon>
        <taxon>Taeniidae</taxon>
        <taxon>Echinococcus</taxon>
    </lineage>
</organism>
<evidence type="ECO:0000313" key="2">
    <source>
        <dbReference type="Proteomes" id="UP000017246"/>
    </source>
</evidence>
<keyword evidence="2" id="KW-1185">Reference proteome</keyword>
<dbReference type="AlphaFoldDB" id="A0A068Y791"/>
<dbReference type="EMBL" id="LN902847">
    <property type="protein sequence ID" value="CDS38036.1"/>
    <property type="molecule type" value="Genomic_DNA"/>
</dbReference>
<name>A0A068Y791_ECHMU</name>